<dbReference type="OrthoDB" id="412402at2759"/>
<dbReference type="PANTHER" id="PTHR36847">
    <property type="entry name" value="AMIDOLIGASE ENZYME"/>
    <property type="match status" value="1"/>
</dbReference>
<dbReference type="Pfam" id="PF12224">
    <property type="entry name" value="Amidoligase_2"/>
    <property type="match status" value="1"/>
</dbReference>
<evidence type="ECO:0000313" key="1">
    <source>
        <dbReference type="EMBL" id="POS70352.1"/>
    </source>
</evidence>
<dbReference type="STRING" id="158607.A0A2P5HJC0"/>
<evidence type="ECO:0000313" key="2">
    <source>
        <dbReference type="Proteomes" id="UP000094444"/>
    </source>
</evidence>
<keyword evidence="2" id="KW-1185">Reference proteome</keyword>
<dbReference type="PANTHER" id="PTHR36847:SF1">
    <property type="entry name" value="AMIDOLIGASE ENZYME"/>
    <property type="match status" value="1"/>
</dbReference>
<dbReference type="InParanoid" id="A0A2P5HJC0"/>
<accession>A0A2P5HJC0</accession>
<evidence type="ECO:0008006" key="3">
    <source>
        <dbReference type="Google" id="ProtNLM"/>
    </source>
</evidence>
<dbReference type="Proteomes" id="UP000094444">
    <property type="component" value="Unassembled WGS sequence"/>
</dbReference>
<dbReference type="EMBL" id="MAVT02001672">
    <property type="protein sequence ID" value="POS70352.1"/>
    <property type="molecule type" value="Genomic_DNA"/>
</dbReference>
<protein>
    <recommendedName>
        <fullName evidence="3">Amidoligase enzyme</fullName>
    </recommendedName>
</protein>
<organism evidence="1 2">
    <name type="scientific">Diaporthe helianthi</name>
    <dbReference type="NCBI Taxonomy" id="158607"/>
    <lineage>
        <taxon>Eukaryota</taxon>
        <taxon>Fungi</taxon>
        <taxon>Dikarya</taxon>
        <taxon>Ascomycota</taxon>
        <taxon>Pezizomycotina</taxon>
        <taxon>Sordariomycetes</taxon>
        <taxon>Sordariomycetidae</taxon>
        <taxon>Diaporthales</taxon>
        <taxon>Diaporthaceae</taxon>
        <taxon>Diaporthe</taxon>
    </lineage>
</organism>
<reference evidence="1" key="1">
    <citation type="submission" date="2017-09" db="EMBL/GenBank/DDBJ databases">
        <title>Polyketide synthases of a Diaporthe helianthi virulent isolate.</title>
        <authorList>
            <person name="Baroncelli R."/>
        </authorList>
    </citation>
    <scope>NUCLEOTIDE SEQUENCE [LARGE SCALE GENOMIC DNA]</scope>
    <source>
        <strain evidence="1">7/96</strain>
    </source>
</reference>
<comment type="caution">
    <text evidence="1">The sequence shown here is derived from an EMBL/GenBank/DDBJ whole genome shotgun (WGS) entry which is preliminary data.</text>
</comment>
<dbReference type="InterPro" id="IPR022025">
    <property type="entry name" value="Amidoligase_2"/>
</dbReference>
<gene>
    <name evidence="1" type="ORF">DHEL01_v211257</name>
</gene>
<sequence>MYLTTTDTTSRPLSSTRDGAEDITFAVEIKSIVPIELSKTDLLPHEDMRPFVPHRPKESLESMTESEKQIQMSTHESIASALNSLPGVNATTNHHIQELKLGRSDYWKTHWIVYKANSAVPDFVSYADGDDQRPVMDEQAAGYNKHVWVPVELCSPKMFWIGKQEAVAGIGSVCRMLQDRFNAVANHSTEVHVHVGRHDGQFYSLRSMKKLATVLWLAEPILRGLKDPNSRNFDHTFTWGFPWRKHSRIALALQGRLPGVGDLGQQTIDDLATGPEDEFNTFLARANNARVTGDGAIGGGNGTGIGEVDKLRFADEHRLALRAIWRASTHAELGRMLSGIEPKHRRLGFNFHALGGEDERARSSPRTVEFRFLEGCIDEGVVAGWVHVCVALAKLATDQVEDWEFYDMVVLLLVMPADWSLDAKFVAVMHELGVDSAAYEPLRAIVRRNYPPRDGTDGVIGVVEDGDSGLTM</sequence>
<dbReference type="AlphaFoldDB" id="A0A2P5HJC0"/>
<name>A0A2P5HJC0_DIAHE</name>
<proteinExistence type="predicted"/>